<reference evidence="12 13" key="1">
    <citation type="submission" date="2014-10" db="EMBL/GenBank/DDBJ databases">
        <title>Whole Genome sequence of Corynebacterium auriscanis strain CIP 106629.</title>
        <authorList>
            <person name="Hassan S.S."/>
            <person name="Jamal S.B."/>
            <person name="Tiwari S."/>
            <person name="Oliveira L.D.C."/>
            <person name="Souza F."/>
            <person name="Mariano D.C."/>
            <person name="Almeida S."/>
            <person name="Dorella F."/>
            <person name="Pereira F."/>
            <person name="Carvalho A."/>
            <person name="Leal C.A."/>
            <person name="Soares S.D.C."/>
            <person name="Figueiredo H.C."/>
            <person name="Silva A."/>
            <person name="Azevedo V.A."/>
        </authorList>
    </citation>
    <scope>NUCLEOTIDE SEQUENCE [LARGE SCALE GENOMIC DNA]</scope>
    <source>
        <strain evidence="12 13">CIP 106629</strain>
    </source>
</reference>
<accession>A0A0A2DNX8</accession>
<dbReference type="PANTHER" id="PTHR30521:SF4">
    <property type="entry name" value="DEFERROCHELATASE"/>
    <property type="match status" value="1"/>
</dbReference>
<dbReference type="GO" id="GO:0020037">
    <property type="term" value="F:heme binding"/>
    <property type="evidence" value="ECO:0007669"/>
    <property type="project" value="InterPro"/>
</dbReference>
<dbReference type="EMBL" id="JRVJ01000001">
    <property type="protein sequence ID" value="KGM19447.1"/>
    <property type="molecule type" value="Genomic_DNA"/>
</dbReference>
<comment type="cofactor">
    <cofactor evidence="1">
        <name>heme b</name>
        <dbReference type="ChEBI" id="CHEBI:60344"/>
    </cofactor>
</comment>
<feature type="domain" description="Dyp-type peroxidase C-terminal" evidence="11">
    <location>
        <begin position="225"/>
        <end position="393"/>
    </location>
</feature>
<evidence type="ECO:0000256" key="5">
    <source>
        <dbReference type="ARBA" id="ARBA00022729"/>
    </source>
</evidence>
<dbReference type="GO" id="GO:0046872">
    <property type="term" value="F:metal ion binding"/>
    <property type="evidence" value="ECO:0007669"/>
    <property type="project" value="UniProtKB-KW"/>
</dbReference>
<dbReference type="SUPFAM" id="SSF54909">
    <property type="entry name" value="Dimeric alpha+beta barrel"/>
    <property type="match status" value="1"/>
</dbReference>
<evidence type="ECO:0000256" key="3">
    <source>
        <dbReference type="ARBA" id="ARBA00022617"/>
    </source>
</evidence>
<evidence type="ECO:0000256" key="4">
    <source>
        <dbReference type="ARBA" id="ARBA00022723"/>
    </source>
</evidence>
<feature type="domain" description="Dyp-type peroxidase N-terminal" evidence="10">
    <location>
        <begin position="66"/>
        <end position="217"/>
    </location>
</feature>
<dbReference type="PROSITE" id="PS51404">
    <property type="entry name" value="DYP_PEROXIDASE"/>
    <property type="match status" value="1"/>
</dbReference>
<dbReference type="Proteomes" id="UP000030145">
    <property type="component" value="Unassembled WGS sequence"/>
</dbReference>
<gene>
    <name evidence="12" type="ORF">MA47_01025</name>
</gene>
<dbReference type="GO" id="GO:0005829">
    <property type="term" value="C:cytosol"/>
    <property type="evidence" value="ECO:0007669"/>
    <property type="project" value="TreeGrafter"/>
</dbReference>
<keyword evidence="3" id="KW-0349">Heme</keyword>
<keyword evidence="7" id="KW-0408">Iron</keyword>
<proteinExistence type="inferred from homology"/>
<dbReference type="InterPro" id="IPR006311">
    <property type="entry name" value="TAT_signal"/>
</dbReference>
<keyword evidence="6" id="KW-0560">Oxidoreductase</keyword>
<evidence type="ECO:0000256" key="2">
    <source>
        <dbReference type="ARBA" id="ARBA00022559"/>
    </source>
</evidence>
<evidence type="ECO:0000256" key="1">
    <source>
        <dbReference type="ARBA" id="ARBA00001970"/>
    </source>
</evidence>
<dbReference type="AlphaFoldDB" id="A0A0A2DNX8"/>
<comment type="similarity">
    <text evidence="8">Belongs to the DyP-type peroxidase family.</text>
</comment>
<evidence type="ECO:0000313" key="13">
    <source>
        <dbReference type="Proteomes" id="UP000030145"/>
    </source>
</evidence>
<dbReference type="NCBIfam" id="TIGR01413">
    <property type="entry name" value="Dyp_perox_fam"/>
    <property type="match status" value="1"/>
</dbReference>
<keyword evidence="13" id="KW-1185">Reference proteome</keyword>
<evidence type="ECO:0000259" key="11">
    <source>
        <dbReference type="Pfam" id="PF20628"/>
    </source>
</evidence>
<feature type="chain" id="PRO_5001986518" evidence="9">
    <location>
        <begin position="26"/>
        <end position="406"/>
    </location>
</feature>
<name>A0A0A2DNX8_9CORY</name>
<protein>
    <submittedName>
        <fullName evidence="12">Peroxidase</fullName>
    </submittedName>
</protein>
<evidence type="ECO:0000256" key="6">
    <source>
        <dbReference type="ARBA" id="ARBA00023002"/>
    </source>
</evidence>
<dbReference type="InterPro" id="IPR048328">
    <property type="entry name" value="Dyp_perox_C"/>
</dbReference>
<organism evidence="12 13">
    <name type="scientific">Corynebacterium auriscanis</name>
    <dbReference type="NCBI Taxonomy" id="99807"/>
    <lineage>
        <taxon>Bacteria</taxon>
        <taxon>Bacillati</taxon>
        <taxon>Actinomycetota</taxon>
        <taxon>Actinomycetes</taxon>
        <taxon>Mycobacteriales</taxon>
        <taxon>Corynebacteriaceae</taxon>
        <taxon>Corynebacterium</taxon>
    </lineage>
</organism>
<keyword evidence="2 12" id="KW-0575">Peroxidase</keyword>
<keyword evidence="5 9" id="KW-0732">Signal</keyword>
<sequence>MSTGNVSRRGFFAGLGLVGTAGVLAACNTDTSTNSTDATTAGGEQPPILSARSTDRTTIPFDGAHQAGIQTPSQANAVVVAFDLNREGLSPRELRRNLRRLMVIWTGDARSMTQGETALADLESELTAAPLNLTVTVGWSPKLIADAKLDSKTPSWVKNHQQGLPPFKGDRLNEDFSHGDVVLQVCGDDLTAVSHAVRVLTRGGQDYCRPRWIQRGFVDSPQGQTPRNLLGFKDGTANPANDAEYDDTIWDDQGGTSMVVRRIVYDMPDWEALDRPSREVVFGRTIKEGAPLGGVAETDPVDLNKVDQTGLPYIDPRSHVGIAAGNGKRMRRRAYNWDGEISPLGSTGLIFISFQDDPEQGFSELQRRLAAKDRLNRWITHVGSALFWCPPGTQSGAYWGQKVLEG</sequence>
<dbReference type="Pfam" id="PF04261">
    <property type="entry name" value="Dyp_perox_N"/>
    <property type="match status" value="1"/>
</dbReference>
<dbReference type="Pfam" id="PF20628">
    <property type="entry name" value="Dyp_perox_C"/>
    <property type="match status" value="1"/>
</dbReference>
<dbReference type="InterPro" id="IPR006314">
    <property type="entry name" value="Dyp_peroxidase"/>
</dbReference>
<evidence type="ECO:0000313" key="12">
    <source>
        <dbReference type="EMBL" id="KGM19447.1"/>
    </source>
</evidence>
<evidence type="ECO:0000256" key="7">
    <source>
        <dbReference type="ARBA" id="ARBA00023004"/>
    </source>
</evidence>
<evidence type="ECO:0000259" key="10">
    <source>
        <dbReference type="Pfam" id="PF04261"/>
    </source>
</evidence>
<keyword evidence="4" id="KW-0479">Metal-binding</keyword>
<feature type="signal peptide" evidence="9">
    <location>
        <begin position="1"/>
        <end position="25"/>
    </location>
</feature>
<evidence type="ECO:0000256" key="8">
    <source>
        <dbReference type="ARBA" id="ARBA00025737"/>
    </source>
</evidence>
<dbReference type="InterPro" id="IPR048327">
    <property type="entry name" value="Dyp_perox_N"/>
</dbReference>
<dbReference type="InterPro" id="IPR011008">
    <property type="entry name" value="Dimeric_a/b-barrel"/>
</dbReference>
<dbReference type="PANTHER" id="PTHR30521">
    <property type="entry name" value="DEFERROCHELATASE/PEROXIDASE"/>
    <property type="match status" value="1"/>
</dbReference>
<comment type="caution">
    <text evidence="12">The sequence shown here is derived from an EMBL/GenBank/DDBJ whole genome shotgun (WGS) entry which is preliminary data.</text>
</comment>
<dbReference type="GO" id="GO:0004601">
    <property type="term" value="F:peroxidase activity"/>
    <property type="evidence" value="ECO:0007669"/>
    <property type="project" value="UniProtKB-KW"/>
</dbReference>
<dbReference type="PROSITE" id="PS51318">
    <property type="entry name" value="TAT"/>
    <property type="match status" value="1"/>
</dbReference>
<evidence type="ECO:0000256" key="9">
    <source>
        <dbReference type="SAM" id="SignalP"/>
    </source>
</evidence>